<dbReference type="STRING" id="1392247.A0A3N4L1E1"/>
<dbReference type="Gene3D" id="2.30.310.10">
    <property type="entry name" value="ibrinogen binding protein from staphylococcus aureus domain"/>
    <property type="match status" value="1"/>
</dbReference>
<dbReference type="InterPro" id="IPR008532">
    <property type="entry name" value="NFACT_RNA-bd"/>
</dbReference>
<dbReference type="EMBL" id="ML119108">
    <property type="protein sequence ID" value="RPB16634.1"/>
    <property type="molecule type" value="Genomic_DNA"/>
</dbReference>
<dbReference type="GO" id="GO:0072344">
    <property type="term" value="P:rescue of stalled ribosome"/>
    <property type="evidence" value="ECO:0007669"/>
    <property type="project" value="TreeGrafter"/>
</dbReference>
<evidence type="ECO:0000256" key="4">
    <source>
        <dbReference type="ARBA" id="ARBA00023054"/>
    </source>
</evidence>
<dbReference type="FunFam" id="2.30.310.10:FF:000003">
    <property type="entry name" value="Zinc knuckle domain containing protein"/>
    <property type="match status" value="1"/>
</dbReference>
<feature type="compositionally biased region" description="Basic and acidic residues" evidence="6">
    <location>
        <begin position="964"/>
        <end position="980"/>
    </location>
</feature>
<evidence type="ECO:0000256" key="5">
    <source>
        <dbReference type="ARBA" id="ARBA00070414"/>
    </source>
</evidence>
<dbReference type="Pfam" id="PF11923">
    <property type="entry name" value="NFACT-C"/>
    <property type="match status" value="1"/>
</dbReference>
<accession>A0A3N4L1E1</accession>
<keyword evidence="3" id="KW-0963">Cytoplasm</keyword>
<reference evidence="9 10" key="1">
    <citation type="journal article" date="2018" name="Nat. Ecol. Evol.">
        <title>Pezizomycetes genomes reveal the molecular basis of ectomycorrhizal truffle lifestyle.</title>
        <authorList>
            <person name="Murat C."/>
            <person name="Payen T."/>
            <person name="Noel B."/>
            <person name="Kuo A."/>
            <person name="Morin E."/>
            <person name="Chen J."/>
            <person name="Kohler A."/>
            <person name="Krizsan K."/>
            <person name="Balestrini R."/>
            <person name="Da Silva C."/>
            <person name="Montanini B."/>
            <person name="Hainaut M."/>
            <person name="Levati E."/>
            <person name="Barry K.W."/>
            <person name="Belfiori B."/>
            <person name="Cichocki N."/>
            <person name="Clum A."/>
            <person name="Dockter R.B."/>
            <person name="Fauchery L."/>
            <person name="Guy J."/>
            <person name="Iotti M."/>
            <person name="Le Tacon F."/>
            <person name="Lindquist E.A."/>
            <person name="Lipzen A."/>
            <person name="Malagnac F."/>
            <person name="Mello A."/>
            <person name="Molinier V."/>
            <person name="Miyauchi S."/>
            <person name="Poulain J."/>
            <person name="Riccioni C."/>
            <person name="Rubini A."/>
            <person name="Sitrit Y."/>
            <person name="Splivallo R."/>
            <person name="Traeger S."/>
            <person name="Wang M."/>
            <person name="Zifcakova L."/>
            <person name="Wipf D."/>
            <person name="Zambonelli A."/>
            <person name="Paolocci F."/>
            <person name="Nowrousian M."/>
            <person name="Ottonello S."/>
            <person name="Baldrian P."/>
            <person name="Spatafora J.W."/>
            <person name="Henrissat B."/>
            <person name="Nagy L.G."/>
            <person name="Aury J.M."/>
            <person name="Wincker P."/>
            <person name="Grigoriev I.V."/>
            <person name="Bonfante P."/>
            <person name="Martin F.M."/>
        </authorList>
    </citation>
    <scope>NUCLEOTIDE SEQUENCE [LARGE SCALE GENOMIC DNA]</scope>
    <source>
        <strain evidence="9 10">CCBAS932</strain>
    </source>
</reference>
<evidence type="ECO:0000256" key="3">
    <source>
        <dbReference type="ARBA" id="ARBA00022490"/>
    </source>
</evidence>
<evidence type="ECO:0000313" key="9">
    <source>
        <dbReference type="EMBL" id="RPB16634.1"/>
    </source>
</evidence>
<feature type="region of interest" description="Disordered" evidence="6">
    <location>
        <begin position="512"/>
        <end position="548"/>
    </location>
</feature>
<evidence type="ECO:0000256" key="6">
    <source>
        <dbReference type="SAM" id="MobiDB-lite"/>
    </source>
</evidence>
<evidence type="ECO:0000259" key="8">
    <source>
        <dbReference type="Pfam" id="PF11923"/>
    </source>
</evidence>
<name>A0A3N4L1E1_9PEZI</name>
<feature type="compositionally biased region" description="Basic and acidic residues" evidence="6">
    <location>
        <begin position="770"/>
        <end position="782"/>
    </location>
</feature>
<keyword evidence="10" id="KW-1185">Reference proteome</keyword>
<feature type="region of interest" description="Disordered" evidence="6">
    <location>
        <begin position="193"/>
        <end position="216"/>
    </location>
</feature>
<feature type="compositionally biased region" description="Basic residues" evidence="6">
    <location>
        <begin position="929"/>
        <end position="939"/>
    </location>
</feature>
<feature type="compositionally biased region" description="Acidic residues" evidence="6">
    <location>
        <begin position="516"/>
        <end position="541"/>
    </location>
</feature>
<feature type="compositionally biased region" description="Acidic residues" evidence="6">
    <location>
        <begin position="864"/>
        <end position="873"/>
    </location>
</feature>
<sequence>MAGSYRGGGTYRGWIHGPWDVVIAHELSTTLTPSHRLTNIYDITTRIFLLKFSKPSSKHLLLIDSGFRCHLTTFARGTSPKQSPFVAKLRKCLRTRRCTAVRQVASDRVLEFVFSEGAYRLYLEFYAGGNVVLVDRKGTILALLREVKGGEGGVGECRVGAKYEVSTRAAEGALRERIVAALEASLETEDAVATTTTTSLPSQGAGRKYKKKAKRKGGDETVKKVLSARMPEFAPALIEHCFRTTGVDVDVKAEDALADEETLDGVVRALEAAEGMIRDIMADVNGTGIKGYIIAKAPRAPAENTGGYKKDKAADKKKKKGVSFGGGGGDDELEAQQQQQSAFSTTEAIESEQPEKVQEEGEAKGMVYDDFFPFLPIQYVNAPGIKTVECHGYNTTVDSFFSSIESQKSDSRITTMRENAVRRLDAARTDHNRRVEGLRTLQEINTAKAQAIEANLDRVEEVIASVNALVAKGMDWVAMGQLIDVERKRGNPVAELIKLPLKLAENTVTVTLPEVNYDDEEDEEESDDSADETDEEGDDDAAAPTKPKKAAKTLDIDIDLSLTGYANASSYFTQKKVLLVKESKTIQSSTKALKSTEKKIQTDLQKALKHEKDVLRPVRAQHWFEKFLFFISSDGLMVLAGRDLQQNEILYRRYFRRGDVYVSADIEGAAMVVVKNDPKTPGAPIPPSTLAQAGTLAVATSRAWDAKSGMSAWWVAHEQVGKMVRGEYLDTGRFEIKGAKNFLPPAQLILGFGVMWYVDEESRRRHGKHRLGEEEKEKKELEDATAAAEPAGEKADGAGDGSMVNVDDDDEDEDAAGTEAEESSDEEFPDAQIESAGEEEEEVQEEAEPDTDADANAEPKAQEQDSEPDEDDDRTTTTDRADTPSGSKHMSAKDRRELRKARLGGGGNSGPTSTDITAKAAPPKPAQVRGKKGKAKKLATKYAHQDVEDRALAMSLLGSAAAAKADESAATKAAKEEEAAFQKARRREQHARAAREAMMAEEARLRDDDDDDETVSVPLDAFVGMPVAGDVLLDAVPVCAPWGAMGRFKYRVKMQPGTVKKGRAVKEILGKWVVEGEKKRGVDGGEGMWPAERELIKGWREAEIINCVGVSKVKIFSADGDAAADRKRGPGGGGGGVLSLEVFS</sequence>
<feature type="region of interest" description="Disordered" evidence="6">
    <location>
        <begin position="763"/>
        <end position="941"/>
    </location>
</feature>
<dbReference type="GO" id="GO:0043023">
    <property type="term" value="F:ribosomal large subunit binding"/>
    <property type="evidence" value="ECO:0007669"/>
    <property type="project" value="TreeGrafter"/>
</dbReference>
<dbReference type="AlphaFoldDB" id="A0A3N4L1E1"/>
<feature type="compositionally biased region" description="Acidic residues" evidence="6">
    <location>
        <begin position="836"/>
        <end position="855"/>
    </location>
</feature>
<protein>
    <recommendedName>
        <fullName evidence="5">Ribosome quality control complex subunit 2</fullName>
    </recommendedName>
</protein>
<dbReference type="Pfam" id="PF05833">
    <property type="entry name" value="NFACT_N"/>
    <property type="match status" value="1"/>
</dbReference>
<dbReference type="PANTHER" id="PTHR15239:SF6">
    <property type="entry name" value="RIBOSOME QUALITY CONTROL COMPLEX SUBUNIT NEMF"/>
    <property type="match status" value="1"/>
</dbReference>
<dbReference type="InterPro" id="IPR021846">
    <property type="entry name" value="NFACT-C"/>
</dbReference>
<feature type="domain" description="NFACT RNA-binding" evidence="7">
    <location>
        <begin position="626"/>
        <end position="738"/>
    </location>
</feature>
<dbReference type="GO" id="GO:1990112">
    <property type="term" value="C:RQC complex"/>
    <property type="evidence" value="ECO:0007669"/>
    <property type="project" value="TreeGrafter"/>
</dbReference>
<feature type="domain" description="NFACT protein C-terminal" evidence="8">
    <location>
        <begin position="1018"/>
        <end position="1115"/>
    </location>
</feature>
<evidence type="ECO:0000256" key="2">
    <source>
        <dbReference type="ARBA" id="ARBA00008318"/>
    </source>
</evidence>
<evidence type="ECO:0000256" key="1">
    <source>
        <dbReference type="ARBA" id="ARBA00004496"/>
    </source>
</evidence>
<keyword evidence="4" id="KW-0175">Coiled coil</keyword>
<dbReference type="InterPro" id="IPR051608">
    <property type="entry name" value="RQC_Subunit_NEMF"/>
</dbReference>
<evidence type="ECO:0000259" key="7">
    <source>
        <dbReference type="Pfam" id="PF05670"/>
    </source>
</evidence>
<dbReference type="GO" id="GO:1990116">
    <property type="term" value="P:ribosome-associated ubiquitin-dependent protein catabolic process"/>
    <property type="evidence" value="ECO:0007669"/>
    <property type="project" value="TreeGrafter"/>
</dbReference>
<organism evidence="9 10">
    <name type="scientific">Morchella conica CCBAS932</name>
    <dbReference type="NCBI Taxonomy" id="1392247"/>
    <lineage>
        <taxon>Eukaryota</taxon>
        <taxon>Fungi</taxon>
        <taxon>Dikarya</taxon>
        <taxon>Ascomycota</taxon>
        <taxon>Pezizomycotina</taxon>
        <taxon>Pezizomycetes</taxon>
        <taxon>Pezizales</taxon>
        <taxon>Morchellaceae</taxon>
        <taxon>Morchella</taxon>
    </lineage>
</organism>
<dbReference type="FunCoup" id="A0A3N4L1E1">
    <property type="interactions" value="990"/>
</dbReference>
<gene>
    <name evidence="9" type="ORF">P167DRAFT_562161</name>
</gene>
<dbReference type="OrthoDB" id="207084at2759"/>
<dbReference type="PANTHER" id="PTHR15239">
    <property type="entry name" value="NUCLEAR EXPORT MEDIATOR FACTOR NEMF"/>
    <property type="match status" value="1"/>
</dbReference>
<feature type="compositionally biased region" description="Acidic residues" evidence="6">
    <location>
        <begin position="806"/>
        <end position="829"/>
    </location>
</feature>
<comment type="similarity">
    <text evidence="2">Belongs to the NEMF family.</text>
</comment>
<dbReference type="InParanoid" id="A0A3N4L1E1"/>
<feature type="region of interest" description="Disordered" evidence="6">
    <location>
        <begin position="303"/>
        <end position="360"/>
    </location>
</feature>
<dbReference type="Proteomes" id="UP000277580">
    <property type="component" value="Unassembled WGS sequence"/>
</dbReference>
<comment type="subcellular location">
    <subcellularLocation>
        <location evidence="1">Cytoplasm</location>
    </subcellularLocation>
</comment>
<dbReference type="GO" id="GO:0005737">
    <property type="term" value="C:cytoplasm"/>
    <property type="evidence" value="ECO:0007669"/>
    <property type="project" value="UniProtKB-SubCell"/>
</dbReference>
<dbReference type="Pfam" id="PF05670">
    <property type="entry name" value="NFACT-R_1"/>
    <property type="match status" value="1"/>
</dbReference>
<dbReference type="GO" id="GO:0000049">
    <property type="term" value="F:tRNA binding"/>
    <property type="evidence" value="ECO:0007669"/>
    <property type="project" value="TreeGrafter"/>
</dbReference>
<proteinExistence type="inferred from homology"/>
<feature type="region of interest" description="Disordered" evidence="6">
    <location>
        <begin position="964"/>
        <end position="993"/>
    </location>
</feature>
<evidence type="ECO:0000313" key="10">
    <source>
        <dbReference type="Proteomes" id="UP000277580"/>
    </source>
</evidence>